<dbReference type="KEGG" id="nhy:JQS43_24540"/>
<keyword evidence="3" id="KW-1185">Reference proteome</keyword>
<evidence type="ECO:0000313" key="2">
    <source>
        <dbReference type="EMBL" id="QSB14599.1"/>
    </source>
</evidence>
<name>A0A895YGH2_9ACTN</name>
<feature type="region of interest" description="Disordered" evidence="1">
    <location>
        <begin position="1"/>
        <end position="55"/>
    </location>
</feature>
<sequence>MHYGTAEQIRQQRQTTLDAAHAAHPDRFNRRPHAPKLPDQAWINQPAQQQQTVSV</sequence>
<dbReference type="AlphaFoldDB" id="A0A895YGH2"/>
<dbReference type="EMBL" id="CP070499">
    <property type="protein sequence ID" value="QSB14599.1"/>
    <property type="molecule type" value="Genomic_DNA"/>
</dbReference>
<feature type="compositionally biased region" description="Polar residues" evidence="1">
    <location>
        <begin position="8"/>
        <end position="17"/>
    </location>
</feature>
<organism evidence="2 3">
    <name type="scientific">Natronosporangium hydrolyticum</name>
    <dbReference type="NCBI Taxonomy" id="2811111"/>
    <lineage>
        <taxon>Bacteria</taxon>
        <taxon>Bacillati</taxon>
        <taxon>Actinomycetota</taxon>
        <taxon>Actinomycetes</taxon>
        <taxon>Micromonosporales</taxon>
        <taxon>Micromonosporaceae</taxon>
        <taxon>Natronosporangium</taxon>
    </lineage>
</organism>
<accession>A0A895YGH2</accession>
<feature type="compositionally biased region" description="Low complexity" evidence="1">
    <location>
        <begin position="40"/>
        <end position="55"/>
    </location>
</feature>
<evidence type="ECO:0000256" key="1">
    <source>
        <dbReference type="SAM" id="MobiDB-lite"/>
    </source>
</evidence>
<dbReference type="RefSeq" id="WP_239676743.1">
    <property type="nucleotide sequence ID" value="NZ_CP070499.1"/>
</dbReference>
<protein>
    <submittedName>
        <fullName evidence="2">Uncharacterized protein</fullName>
    </submittedName>
</protein>
<reference evidence="2" key="1">
    <citation type="submission" date="2021-02" db="EMBL/GenBank/DDBJ databases">
        <title>Natrosporangium hydrolyticum gen. nov., sp. nov, a haloalkaliphilic actinobacterium from a soda solonchak soil.</title>
        <authorList>
            <person name="Sorokin D.Y."/>
            <person name="Khijniak T.V."/>
            <person name="Zakharycheva A.P."/>
            <person name="Boueva O.V."/>
            <person name="Ariskina E.V."/>
            <person name="Hahnke R.L."/>
            <person name="Bunk B."/>
            <person name="Sproer C."/>
            <person name="Schumann P."/>
            <person name="Evtushenko L.I."/>
            <person name="Kublanov I.V."/>
        </authorList>
    </citation>
    <scope>NUCLEOTIDE SEQUENCE</scope>
    <source>
        <strain evidence="2">DSM 106523</strain>
    </source>
</reference>
<proteinExistence type="predicted"/>
<gene>
    <name evidence="2" type="ORF">JQS43_24540</name>
</gene>
<dbReference type="Proteomes" id="UP000662857">
    <property type="component" value="Chromosome"/>
</dbReference>
<evidence type="ECO:0000313" key="3">
    <source>
        <dbReference type="Proteomes" id="UP000662857"/>
    </source>
</evidence>